<keyword evidence="2" id="KW-1185">Reference proteome</keyword>
<evidence type="ECO:0000313" key="1">
    <source>
        <dbReference type="EMBL" id="KIK98380.1"/>
    </source>
</evidence>
<reference evidence="1 2" key="1">
    <citation type="submission" date="2014-04" db="EMBL/GenBank/DDBJ databases">
        <authorList>
            <consortium name="DOE Joint Genome Institute"/>
            <person name="Kuo A."/>
            <person name="Kohler A."/>
            <person name="Jargeat P."/>
            <person name="Nagy L.G."/>
            <person name="Floudas D."/>
            <person name="Copeland A."/>
            <person name="Barry K.W."/>
            <person name="Cichocki N."/>
            <person name="Veneault-Fourrey C."/>
            <person name="LaButti K."/>
            <person name="Lindquist E.A."/>
            <person name="Lipzen A."/>
            <person name="Lundell T."/>
            <person name="Morin E."/>
            <person name="Murat C."/>
            <person name="Sun H."/>
            <person name="Tunlid A."/>
            <person name="Henrissat B."/>
            <person name="Grigoriev I.V."/>
            <person name="Hibbett D.S."/>
            <person name="Martin F."/>
            <person name="Nordberg H.P."/>
            <person name="Cantor M.N."/>
            <person name="Hua S.X."/>
        </authorList>
    </citation>
    <scope>NUCLEOTIDE SEQUENCE [LARGE SCALE GENOMIC DNA]</scope>
    <source>
        <strain evidence="1 2">Ve08.2h10</strain>
    </source>
</reference>
<dbReference type="Proteomes" id="UP000054538">
    <property type="component" value="Unassembled WGS sequence"/>
</dbReference>
<protein>
    <submittedName>
        <fullName evidence="1">Unplaced genomic scaffold scaffold_73, whole genome shotgun sequence</fullName>
    </submittedName>
</protein>
<proteinExistence type="predicted"/>
<sequence>MAITSHAAFVTDVGAVHRKAHPRVCVMELYRAVAHCKRQMDADVNEAGYTGRLPVQERRPRTEYVIVPPGLSLW</sequence>
<reference evidence="2" key="2">
    <citation type="submission" date="2015-01" db="EMBL/GenBank/DDBJ databases">
        <title>Evolutionary Origins and Diversification of the Mycorrhizal Mutualists.</title>
        <authorList>
            <consortium name="DOE Joint Genome Institute"/>
            <consortium name="Mycorrhizal Genomics Consortium"/>
            <person name="Kohler A."/>
            <person name="Kuo A."/>
            <person name="Nagy L.G."/>
            <person name="Floudas D."/>
            <person name="Copeland A."/>
            <person name="Barry K.W."/>
            <person name="Cichocki N."/>
            <person name="Veneault-Fourrey C."/>
            <person name="LaButti K."/>
            <person name="Lindquist E.A."/>
            <person name="Lipzen A."/>
            <person name="Lundell T."/>
            <person name="Morin E."/>
            <person name="Murat C."/>
            <person name="Riley R."/>
            <person name="Ohm R."/>
            <person name="Sun H."/>
            <person name="Tunlid A."/>
            <person name="Henrissat B."/>
            <person name="Grigoriev I.V."/>
            <person name="Hibbett D.S."/>
            <person name="Martin F."/>
        </authorList>
    </citation>
    <scope>NUCLEOTIDE SEQUENCE [LARGE SCALE GENOMIC DNA]</scope>
    <source>
        <strain evidence="2">Ve08.2h10</strain>
    </source>
</reference>
<dbReference type="InParanoid" id="A0A0D0EBX5"/>
<organism evidence="1 2">
    <name type="scientific">Paxillus rubicundulus Ve08.2h10</name>
    <dbReference type="NCBI Taxonomy" id="930991"/>
    <lineage>
        <taxon>Eukaryota</taxon>
        <taxon>Fungi</taxon>
        <taxon>Dikarya</taxon>
        <taxon>Basidiomycota</taxon>
        <taxon>Agaricomycotina</taxon>
        <taxon>Agaricomycetes</taxon>
        <taxon>Agaricomycetidae</taxon>
        <taxon>Boletales</taxon>
        <taxon>Paxilineae</taxon>
        <taxon>Paxillaceae</taxon>
        <taxon>Paxillus</taxon>
    </lineage>
</organism>
<dbReference type="EMBL" id="KN824895">
    <property type="protein sequence ID" value="KIK98380.1"/>
    <property type="molecule type" value="Genomic_DNA"/>
</dbReference>
<name>A0A0D0EBX5_9AGAM</name>
<accession>A0A0D0EBX5</accession>
<evidence type="ECO:0000313" key="2">
    <source>
        <dbReference type="Proteomes" id="UP000054538"/>
    </source>
</evidence>
<dbReference type="HOGENOM" id="CLU_2688551_0_0_1"/>
<gene>
    <name evidence="1" type="ORF">PAXRUDRAFT_823934</name>
</gene>
<dbReference type="AlphaFoldDB" id="A0A0D0EBX5"/>